<organism evidence="2 3">
    <name type="scientific">Paraburkholderia susongensis</name>
    <dbReference type="NCBI Taxonomy" id="1515439"/>
    <lineage>
        <taxon>Bacteria</taxon>
        <taxon>Pseudomonadati</taxon>
        <taxon>Pseudomonadota</taxon>
        <taxon>Betaproteobacteria</taxon>
        <taxon>Burkholderiales</taxon>
        <taxon>Burkholderiaceae</taxon>
        <taxon>Paraburkholderia</taxon>
    </lineage>
</organism>
<dbReference type="STRING" id="1515439.SAMN06265784_101565"/>
<keyword evidence="3" id="KW-1185">Reference proteome</keyword>
<dbReference type="InterPro" id="IPR045629">
    <property type="entry name" value="DUF6232"/>
</dbReference>
<dbReference type="Pfam" id="PF19744">
    <property type="entry name" value="DUF6232"/>
    <property type="match status" value="1"/>
</dbReference>
<feature type="transmembrane region" description="Helical" evidence="1">
    <location>
        <begin position="47"/>
        <end position="78"/>
    </location>
</feature>
<dbReference type="OrthoDB" id="8903924at2"/>
<dbReference type="AlphaFoldDB" id="A0A1X7ICX8"/>
<dbReference type="RefSeq" id="WP_085480723.1">
    <property type="nucleotide sequence ID" value="NZ_FXAT01000001.1"/>
</dbReference>
<protein>
    <recommendedName>
        <fullName evidence="4">QacE</fullName>
    </recommendedName>
</protein>
<dbReference type="Proteomes" id="UP000193228">
    <property type="component" value="Unassembled WGS sequence"/>
</dbReference>
<dbReference type="EMBL" id="FXAT01000001">
    <property type="protein sequence ID" value="SMG12479.1"/>
    <property type="molecule type" value="Genomic_DNA"/>
</dbReference>
<evidence type="ECO:0000313" key="2">
    <source>
        <dbReference type="EMBL" id="SMG12479.1"/>
    </source>
</evidence>
<accession>A0A1X7ICX8</accession>
<name>A0A1X7ICX8_9BURK</name>
<proteinExistence type="predicted"/>
<evidence type="ECO:0008006" key="4">
    <source>
        <dbReference type="Google" id="ProtNLM"/>
    </source>
</evidence>
<sequence length="122" mass="12769">MDERIFLEEGGVKVTSARFIVPAQTYAMSGITSVKSKIEPAKRGGPIVVGVVGLCAMFAGLAGVVIGAILIALAVLWWRAQKGEYHVLLHSSSGEAKALSSKDESFIGRVVAALNDSIVARG</sequence>
<reference evidence="3" key="1">
    <citation type="submission" date="2017-04" db="EMBL/GenBank/DDBJ databases">
        <authorList>
            <person name="Varghese N."/>
            <person name="Submissions S."/>
        </authorList>
    </citation>
    <scope>NUCLEOTIDE SEQUENCE [LARGE SCALE GENOMIC DNA]</scope>
    <source>
        <strain evidence="3">LMG 29540</strain>
    </source>
</reference>
<keyword evidence="1" id="KW-1133">Transmembrane helix</keyword>
<gene>
    <name evidence="2" type="ORF">SAMN06265784_101565</name>
</gene>
<evidence type="ECO:0000256" key="1">
    <source>
        <dbReference type="SAM" id="Phobius"/>
    </source>
</evidence>
<keyword evidence="1" id="KW-0812">Transmembrane</keyword>
<keyword evidence="1" id="KW-0472">Membrane</keyword>
<evidence type="ECO:0000313" key="3">
    <source>
        <dbReference type="Proteomes" id="UP000193228"/>
    </source>
</evidence>